<name>A0A821WEC0_9NEOP</name>
<dbReference type="Proteomes" id="UP000663880">
    <property type="component" value="Unassembled WGS sequence"/>
</dbReference>
<accession>A0A821WEC0</accession>
<comment type="caution">
    <text evidence="2">The sequence shown here is derived from an EMBL/GenBank/DDBJ whole genome shotgun (WGS) entry which is preliminary data.</text>
</comment>
<protein>
    <submittedName>
        <fullName evidence="2">Uncharacterized protein</fullName>
    </submittedName>
</protein>
<sequence>MNKLYQEQLTEMEFERTEEKYRSIKEKLSQAYKDIIIETPKASTSASESEEQERLEDKNRLSHHKGLISML</sequence>
<evidence type="ECO:0000313" key="2">
    <source>
        <dbReference type="EMBL" id="CAF4921396.1"/>
    </source>
</evidence>
<feature type="region of interest" description="Disordered" evidence="1">
    <location>
        <begin position="39"/>
        <end position="71"/>
    </location>
</feature>
<dbReference type="AlphaFoldDB" id="A0A821WEC0"/>
<keyword evidence="3" id="KW-1185">Reference proteome</keyword>
<gene>
    <name evidence="2" type="ORF">PMACD_LOCUS13061</name>
</gene>
<feature type="compositionally biased region" description="Basic residues" evidence="1">
    <location>
        <begin position="61"/>
        <end position="71"/>
    </location>
</feature>
<dbReference type="EMBL" id="CAJOBZ010000057">
    <property type="protein sequence ID" value="CAF4921396.1"/>
    <property type="molecule type" value="Genomic_DNA"/>
</dbReference>
<proteinExistence type="predicted"/>
<evidence type="ECO:0000313" key="3">
    <source>
        <dbReference type="Proteomes" id="UP000663880"/>
    </source>
</evidence>
<organism evidence="2 3">
    <name type="scientific">Pieris macdunnoughi</name>
    <dbReference type="NCBI Taxonomy" id="345717"/>
    <lineage>
        <taxon>Eukaryota</taxon>
        <taxon>Metazoa</taxon>
        <taxon>Ecdysozoa</taxon>
        <taxon>Arthropoda</taxon>
        <taxon>Hexapoda</taxon>
        <taxon>Insecta</taxon>
        <taxon>Pterygota</taxon>
        <taxon>Neoptera</taxon>
        <taxon>Endopterygota</taxon>
        <taxon>Lepidoptera</taxon>
        <taxon>Glossata</taxon>
        <taxon>Ditrysia</taxon>
        <taxon>Papilionoidea</taxon>
        <taxon>Pieridae</taxon>
        <taxon>Pierinae</taxon>
        <taxon>Pieris</taxon>
    </lineage>
</organism>
<evidence type="ECO:0000256" key="1">
    <source>
        <dbReference type="SAM" id="MobiDB-lite"/>
    </source>
</evidence>
<reference evidence="2" key="1">
    <citation type="submission" date="2021-02" db="EMBL/GenBank/DDBJ databases">
        <authorList>
            <person name="Steward A R."/>
        </authorList>
    </citation>
    <scope>NUCLEOTIDE SEQUENCE</scope>
</reference>